<evidence type="ECO:0000256" key="1">
    <source>
        <dbReference type="SAM" id="MobiDB-lite"/>
    </source>
</evidence>
<feature type="compositionally biased region" description="Low complexity" evidence="1">
    <location>
        <begin position="40"/>
        <end position="53"/>
    </location>
</feature>
<feature type="region of interest" description="Disordered" evidence="1">
    <location>
        <begin position="1"/>
        <end position="124"/>
    </location>
</feature>
<sequence length="124" mass="14408">YIPYQWHKSYSQEQSHRHSQPATNPSAPHLQASHLPTLRQPLSSPSPLSHFQHFPPPPATPTAIPYAKPPHLPFSTSRIYPSSRILNERTDERRSKRLPQPKPERKAKVRSERKDYTRNKAHCH</sequence>
<evidence type="ECO:0000313" key="3">
    <source>
        <dbReference type="Proteomes" id="UP000246991"/>
    </source>
</evidence>
<feature type="non-terminal residue" evidence="2">
    <location>
        <position position="1"/>
    </location>
</feature>
<proteinExistence type="predicted"/>
<reference evidence="2 3" key="1">
    <citation type="submission" date="2018-03" db="EMBL/GenBank/DDBJ databases">
        <title>Genomes of Pezizomycetes fungi and the evolution of truffles.</title>
        <authorList>
            <person name="Murat C."/>
            <person name="Payen T."/>
            <person name="Noel B."/>
            <person name="Kuo A."/>
            <person name="Martin F.M."/>
        </authorList>
    </citation>
    <scope>NUCLEOTIDE SEQUENCE [LARGE SCALE GENOMIC DNA]</scope>
    <source>
        <strain evidence="2">091103-1</strain>
    </source>
</reference>
<comment type="caution">
    <text evidence="2">The sequence shown here is derived from an EMBL/GenBank/DDBJ whole genome shotgun (WGS) entry which is preliminary data.</text>
</comment>
<organism evidence="2 3">
    <name type="scientific">Tuber magnatum</name>
    <name type="common">white Piedmont truffle</name>
    <dbReference type="NCBI Taxonomy" id="42249"/>
    <lineage>
        <taxon>Eukaryota</taxon>
        <taxon>Fungi</taxon>
        <taxon>Dikarya</taxon>
        <taxon>Ascomycota</taxon>
        <taxon>Pezizomycotina</taxon>
        <taxon>Pezizomycetes</taxon>
        <taxon>Pezizales</taxon>
        <taxon>Tuberaceae</taxon>
        <taxon>Tuber</taxon>
    </lineage>
</organism>
<keyword evidence="3" id="KW-1185">Reference proteome</keyword>
<dbReference type="AlphaFoldDB" id="A0A317SP71"/>
<name>A0A317SP71_9PEZI</name>
<dbReference type="EMBL" id="PYWC01000054">
    <property type="protein sequence ID" value="PWW74961.1"/>
    <property type="molecule type" value="Genomic_DNA"/>
</dbReference>
<dbReference type="Proteomes" id="UP000246991">
    <property type="component" value="Unassembled WGS sequence"/>
</dbReference>
<gene>
    <name evidence="2" type="ORF">C7212DRAFT_326866</name>
</gene>
<feature type="compositionally biased region" description="Basic and acidic residues" evidence="1">
    <location>
        <begin position="102"/>
        <end position="118"/>
    </location>
</feature>
<evidence type="ECO:0000313" key="2">
    <source>
        <dbReference type="EMBL" id="PWW74961.1"/>
    </source>
</evidence>
<protein>
    <submittedName>
        <fullName evidence="2">Uncharacterized protein</fullName>
    </submittedName>
</protein>
<accession>A0A317SP71</accession>